<evidence type="ECO:0000256" key="1">
    <source>
        <dbReference type="SAM" id="MobiDB-lite"/>
    </source>
</evidence>
<evidence type="ECO:0000259" key="2">
    <source>
        <dbReference type="PROSITE" id="PS50053"/>
    </source>
</evidence>
<proteinExistence type="predicted"/>
<dbReference type="Gene3D" id="3.10.20.90">
    <property type="entry name" value="Phosphatidylinositol 3-kinase Catalytic Subunit, Chain A, domain 1"/>
    <property type="match status" value="1"/>
</dbReference>
<keyword evidence="4" id="KW-1185">Reference proteome</keyword>
<dbReference type="InterPro" id="IPR000626">
    <property type="entry name" value="Ubiquitin-like_dom"/>
</dbReference>
<evidence type="ECO:0000313" key="4">
    <source>
        <dbReference type="Proteomes" id="UP001642540"/>
    </source>
</evidence>
<feature type="compositionally biased region" description="Low complexity" evidence="1">
    <location>
        <begin position="9"/>
        <end position="25"/>
    </location>
</feature>
<feature type="region of interest" description="Disordered" evidence="1">
    <location>
        <begin position="1"/>
        <end position="25"/>
    </location>
</feature>
<feature type="domain" description="Ubiquitin-like" evidence="2">
    <location>
        <begin position="68"/>
        <end position="143"/>
    </location>
</feature>
<reference evidence="3 4" key="1">
    <citation type="submission" date="2024-08" db="EMBL/GenBank/DDBJ databases">
        <authorList>
            <person name="Cucini C."/>
            <person name="Frati F."/>
        </authorList>
    </citation>
    <scope>NUCLEOTIDE SEQUENCE [LARGE SCALE GENOMIC DNA]</scope>
</reference>
<dbReference type="InterPro" id="IPR029071">
    <property type="entry name" value="Ubiquitin-like_domsf"/>
</dbReference>
<dbReference type="SUPFAM" id="SSF54236">
    <property type="entry name" value="Ubiquitin-like"/>
    <property type="match status" value="1"/>
</dbReference>
<sequence length="173" mass="18786">MDPRKGKVPSKGSGERSSSPSPASRVVTLMTAMSRNVATGTSIRLHEQSSAQQSSSGVAGSANVNNEVRIQIRSLDGKTTAFPVKGNWTVKNLKEKFAEYRGDGWDNVVMLYRGKRLKDEELLSAYDIEPDSFIQANFRSKGGSGYFLYVLASAQEQLKLTIGVGCGLFISIC</sequence>
<protein>
    <recommendedName>
        <fullName evidence="2">Ubiquitin-like domain-containing protein</fullName>
    </recommendedName>
</protein>
<name>A0ABP1QL27_9HEXA</name>
<dbReference type="Proteomes" id="UP001642540">
    <property type="component" value="Unassembled WGS sequence"/>
</dbReference>
<dbReference type="SMART" id="SM00213">
    <property type="entry name" value="UBQ"/>
    <property type="match status" value="1"/>
</dbReference>
<dbReference type="Pfam" id="PF00240">
    <property type="entry name" value="ubiquitin"/>
    <property type="match status" value="1"/>
</dbReference>
<comment type="caution">
    <text evidence="3">The sequence shown here is derived from an EMBL/GenBank/DDBJ whole genome shotgun (WGS) entry which is preliminary data.</text>
</comment>
<dbReference type="CDD" id="cd17039">
    <property type="entry name" value="Ubl_ubiquitin_like"/>
    <property type="match status" value="1"/>
</dbReference>
<organism evidence="3 4">
    <name type="scientific">Orchesella dallaii</name>
    <dbReference type="NCBI Taxonomy" id="48710"/>
    <lineage>
        <taxon>Eukaryota</taxon>
        <taxon>Metazoa</taxon>
        <taxon>Ecdysozoa</taxon>
        <taxon>Arthropoda</taxon>
        <taxon>Hexapoda</taxon>
        <taxon>Collembola</taxon>
        <taxon>Entomobryomorpha</taxon>
        <taxon>Entomobryoidea</taxon>
        <taxon>Orchesellidae</taxon>
        <taxon>Orchesellinae</taxon>
        <taxon>Orchesella</taxon>
    </lineage>
</organism>
<accession>A0ABP1QL27</accession>
<dbReference type="EMBL" id="CAXLJM020000034">
    <property type="protein sequence ID" value="CAL8103380.1"/>
    <property type="molecule type" value="Genomic_DNA"/>
</dbReference>
<evidence type="ECO:0000313" key="3">
    <source>
        <dbReference type="EMBL" id="CAL8103380.1"/>
    </source>
</evidence>
<dbReference type="PROSITE" id="PS50053">
    <property type="entry name" value="UBIQUITIN_2"/>
    <property type="match status" value="1"/>
</dbReference>
<gene>
    <name evidence="3" type="ORF">ODALV1_LOCUS11433</name>
</gene>